<dbReference type="Pfam" id="PF12836">
    <property type="entry name" value="HHH_3"/>
    <property type="match status" value="2"/>
</dbReference>
<evidence type="ECO:0000313" key="3">
    <source>
        <dbReference type="Proteomes" id="UP000536509"/>
    </source>
</evidence>
<keyword evidence="1" id="KW-0472">Membrane</keyword>
<reference evidence="2 3" key="1">
    <citation type="submission" date="2020-05" db="EMBL/GenBank/DDBJ databases">
        <title>Draft genome of Flavobacterium sp. IMCC34852.</title>
        <authorList>
            <person name="Song J."/>
            <person name="Cho J.-C."/>
        </authorList>
    </citation>
    <scope>NUCLEOTIDE SEQUENCE [LARGE SCALE GENOMIC DNA]</scope>
    <source>
        <strain evidence="2 3">IMCC34852</strain>
    </source>
</reference>
<dbReference type="Proteomes" id="UP000536509">
    <property type="component" value="Unassembled WGS sequence"/>
</dbReference>
<dbReference type="AlphaFoldDB" id="A0A7Y3VYT9"/>
<dbReference type="InterPro" id="IPR010994">
    <property type="entry name" value="RuvA_2-like"/>
</dbReference>
<evidence type="ECO:0000256" key="1">
    <source>
        <dbReference type="SAM" id="Phobius"/>
    </source>
</evidence>
<dbReference type="PANTHER" id="PTHR21180">
    <property type="entry name" value="ENDONUCLEASE/EXONUCLEASE/PHOSPHATASE FAMILY DOMAIN-CONTAINING PROTEIN 1"/>
    <property type="match status" value="1"/>
</dbReference>
<proteinExistence type="predicted"/>
<protein>
    <submittedName>
        <fullName evidence="2">Helix-hairpin-helix domain-containing protein</fullName>
    </submittedName>
</protein>
<sequence>MVQGNSILKSILSYSKSQRIGIILLFVVIVVFQGFYLFADFEAMETNDKEQANWLANQSLIDSLKLQSKNYKPKIYPFNPNFITDFKGYKLGMSVAEIDRLLAYRKQNKFVNSAAEFQAVTQISDSLLEEISPYFKFPDWVNHKKEYPSALAKTAYRKSEKITIKDINQATKEDLMRVYGIGDKISDRILEQKKKFGAFVSMEQMNDVWGLSPELIKELNQYFAVQSTPNIKKININQASVKDLAQFPFFKYPLAKEIVIYRSMNGDIKIEDLSKIKGFPVDKIKIIALYLEF</sequence>
<accession>A0A7Y3VYT9</accession>
<dbReference type="SUPFAM" id="SSF47781">
    <property type="entry name" value="RuvA domain 2-like"/>
    <property type="match status" value="3"/>
</dbReference>
<dbReference type="PANTHER" id="PTHR21180:SF32">
    <property type="entry name" value="ENDONUCLEASE_EXONUCLEASE_PHOSPHATASE FAMILY DOMAIN-CONTAINING PROTEIN 1"/>
    <property type="match status" value="1"/>
</dbReference>
<dbReference type="RefSeq" id="WP_171222203.1">
    <property type="nucleotide sequence ID" value="NZ_CP121446.1"/>
</dbReference>
<keyword evidence="1" id="KW-0812">Transmembrane</keyword>
<gene>
    <name evidence="2" type="ORF">HKT18_07305</name>
</gene>
<comment type="caution">
    <text evidence="2">The sequence shown here is derived from an EMBL/GenBank/DDBJ whole genome shotgun (WGS) entry which is preliminary data.</text>
</comment>
<dbReference type="InterPro" id="IPR051675">
    <property type="entry name" value="Endo/Exo/Phosphatase_dom_1"/>
</dbReference>
<dbReference type="Gene3D" id="1.10.150.280">
    <property type="entry name" value="AF1531-like domain"/>
    <property type="match status" value="2"/>
</dbReference>
<organism evidence="2 3">
    <name type="scientific">Flavobacterium rivulicola</name>
    <dbReference type="NCBI Taxonomy" id="2732161"/>
    <lineage>
        <taxon>Bacteria</taxon>
        <taxon>Pseudomonadati</taxon>
        <taxon>Bacteroidota</taxon>
        <taxon>Flavobacteriia</taxon>
        <taxon>Flavobacteriales</taxon>
        <taxon>Flavobacteriaceae</taxon>
        <taxon>Flavobacterium</taxon>
    </lineage>
</organism>
<keyword evidence="3" id="KW-1185">Reference proteome</keyword>
<feature type="transmembrane region" description="Helical" evidence="1">
    <location>
        <begin position="20"/>
        <end position="39"/>
    </location>
</feature>
<evidence type="ECO:0000313" key="2">
    <source>
        <dbReference type="EMBL" id="NNT72019.1"/>
    </source>
</evidence>
<name>A0A7Y3VYT9_9FLAO</name>
<dbReference type="EMBL" id="JABEVX010000003">
    <property type="protein sequence ID" value="NNT72019.1"/>
    <property type="molecule type" value="Genomic_DNA"/>
</dbReference>
<keyword evidence="1" id="KW-1133">Transmembrane helix</keyword>